<dbReference type="InterPro" id="IPR050131">
    <property type="entry name" value="Peptidase_S8_subtilisin-like"/>
</dbReference>
<feature type="active site" description="Charge relay system" evidence="5">
    <location>
        <position position="92"/>
    </location>
</feature>
<dbReference type="GO" id="GO:0005615">
    <property type="term" value="C:extracellular space"/>
    <property type="evidence" value="ECO:0007669"/>
    <property type="project" value="TreeGrafter"/>
</dbReference>
<dbReference type="PANTHER" id="PTHR43806:SF11">
    <property type="entry name" value="CEREVISIN-RELATED"/>
    <property type="match status" value="1"/>
</dbReference>
<dbReference type="InterPro" id="IPR036852">
    <property type="entry name" value="Peptidase_S8/S53_dom_sf"/>
</dbReference>
<dbReference type="PRINTS" id="PR00723">
    <property type="entry name" value="SUBTILISIN"/>
</dbReference>
<accession>A0A7W0CJL9</accession>
<feature type="domain" description="Peptidase S8/S53" evidence="6">
    <location>
        <begin position="39"/>
        <end position="267"/>
    </location>
</feature>
<protein>
    <submittedName>
        <fullName evidence="7">Subtilisin family serine protease</fullName>
    </submittedName>
</protein>
<dbReference type="PROSITE" id="PS00136">
    <property type="entry name" value="SUBTILASE_ASP"/>
    <property type="match status" value="1"/>
</dbReference>
<name>A0A7W0CJL9_9ACTN</name>
<evidence type="ECO:0000256" key="2">
    <source>
        <dbReference type="ARBA" id="ARBA00022670"/>
    </source>
</evidence>
<comment type="similarity">
    <text evidence="1 5">Belongs to the peptidase S8 family.</text>
</comment>
<dbReference type="InterPro" id="IPR000209">
    <property type="entry name" value="Peptidase_S8/S53_dom"/>
</dbReference>
<proteinExistence type="inferred from homology"/>
<dbReference type="GO" id="GO:0006508">
    <property type="term" value="P:proteolysis"/>
    <property type="evidence" value="ECO:0007669"/>
    <property type="project" value="UniProtKB-KW"/>
</dbReference>
<dbReference type="AlphaFoldDB" id="A0A7W0CJL9"/>
<feature type="active site" description="Charge relay system" evidence="5">
    <location>
        <position position="236"/>
    </location>
</feature>
<comment type="caution">
    <text evidence="7">The sequence shown here is derived from an EMBL/GenBank/DDBJ whole genome shotgun (WGS) entry which is preliminary data.</text>
</comment>
<evidence type="ECO:0000313" key="7">
    <source>
        <dbReference type="EMBL" id="MBA2892323.1"/>
    </source>
</evidence>
<dbReference type="RefSeq" id="WP_181611019.1">
    <property type="nucleotide sequence ID" value="NZ_BAABAM010000002.1"/>
</dbReference>
<evidence type="ECO:0000256" key="4">
    <source>
        <dbReference type="ARBA" id="ARBA00022825"/>
    </source>
</evidence>
<evidence type="ECO:0000256" key="3">
    <source>
        <dbReference type="ARBA" id="ARBA00022801"/>
    </source>
</evidence>
<feature type="active site" description="Charge relay system" evidence="5">
    <location>
        <position position="48"/>
    </location>
</feature>
<dbReference type="GO" id="GO:0004252">
    <property type="term" value="F:serine-type endopeptidase activity"/>
    <property type="evidence" value="ECO:0007669"/>
    <property type="project" value="UniProtKB-UniRule"/>
</dbReference>
<keyword evidence="8" id="KW-1185">Reference proteome</keyword>
<dbReference type="PROSITE" id="PS51892">
    <property type="entry name" value="SUBTILASE"/>
    <property type="match status" value="1"/>
</dbReference>
<dbReference type="Proteomes" id="UP000530928">
    <property type="component" value="Unassembled WGS sequence"/>
</dbReference>
<dbReference type="InterPro" id="IPR023827">
    <property type="entry name" value="Peptidase_S8_Asp-AS"/>
</dbReference>
<dbReference type="Gene3D" id="3.40.50.200">
    <property type="entry name" value="Peptidase S8/S53 domain"/>
    <property type="match status" value="1"/>
</dbReference>
<keyword evidence="3 5" id="KW-0378">Hydrolase</keyword>
<sequence length="273" mass="28780">MTAQIFRIAHVSRGAAMDSSRLALPCEITREWAWGSSKGSGVRVCLIDSGVDATHPELGGPVTPLTVAGEPGDDGVERLRVVPDTEVDQVGHGTACAGVIRAVAPDCELTSVRVLGSGLRGSGEVLLTALGWAIDQGFDLVNLSLSTRRTEYKEALHDLVDRACFAGVTIVASAHNRPVRSYPWNFAGVVSVGSHNKLDGEYLEANPEPPVEFFARGVAVEVPQPGGGRSRLSGNSFATPHITGMCARILGHHPGLSTGQLKYVLAAIADNRI</sequence>
<evidence type="ECO:0000256" key="5">
    <source>
        <dbReference type="PROSITE-ProRule" id="PRU01240"/>
    </source>
</evidence>
<evidence type="ECO:0000313" key="8">
    <source>
        <dbReference type="Proteomes" id="UP000530928"/>
    </source>
</evidence>
<evidence type="ECO:0000256" key="1">
    <source>
        <dbReference type="ARBA" id="ARBA00011073"/>
    </source>
</evidence>
<evidence type="ECO:0000259" key="6">
    <source>
        <dbReference type="Pfam" id="PF00082"/>
    </source>
</evidence>
<dbReference type="EMBL" id="JACDUR010000003">
    <property type="protein sequence ID" value="MBA2892323.1"/>
    <property type="molecule type" value="Genomic_DNA"/>
</dbReference>
<keyword evidence="2 5" id="KW-0645">Protease</keyword>
<reference evidence="7 8" key="1">
    <citation type="submission" date="2020-07" db="EMBL/GenBank/DDBJ databases">
        <title>Genomic Encyclopedia of Type Strains, Phase IV (KMG-IV): sequencing the most valuable type-strain genomes for metagenomic binning, comparative biology and taxonomic classification.</title>
        <authorList>
            <person name="Goeker M."/>
        </authorList>
    </citation>
    <scope>NUCLEOTIDE SEQUENCE [LARGE SCALE GENOMIC DNA]</scope>
    <source>
        <strain evidence="7 8">DSM 45533</strain>
    </source>
</reference>
<dbReference type="Pfam" id="PF00082">
    <property type="entry name" value="Peptidase_S8"/>
    <property type="match status" value="1"/>
</dbReference>
<dbReference type="SUPFAM" id="SSF52743">
    <property type="entry name" value="Subtilisin-like"/>
    <property type="match status" value="1"/>
</dbReference>
<gene>
    <name evidence="7" type="ORF">HNR30_003664</name>
</gene>
<organism evidence="7 8">
    <name type="scientific">Nonomuraea soli</name>
    <dbReference type="NCBI Taxonomy" id="1032476"/>
    <lineage>
        <taxon>Bacteria</taxon>
        <taxon>Bacillati</taxon>
        <taxon>Actinomycetota</taxon>
        <taxon>Actinomycetes</taxon>
        <taxon>Streptosporangiales</taxon>
        <taxon>Streptosporangiaceae</taxon>
        <taxon>Nonomuraea</taxon>
    </lineage>
</organism>
<dbReference type="InterPro" id="IPR015500">
    <property type="entry name" value="Peptidase_S8_subtilisin-rel"/>
</dbReference>
<dbReference type="PANTHER" id="PTHR43806">
    <property type="entry name" value="PEPTIDASE S8"/>
    <property type="match status" value="1"/>
</dbReference>
<keyword evidence="4 5" id="KW-0720">Serine protease</keyword>